<organism evidence="2 3">
    <name type="scientific">Thermoflexibacter ruber</name>
    <dbReference type="NCBI Taxonomy" id="1003"/>
    <lineage>
        <taxon>Bacteria</taxon>
        <taxon>Pseudomonadati</taxon>
        <taxon>Bacteroidota</taxon>
        <taxon>Cytophagia</taxon>
        <taxon>Cytophagales</taxon>
        <taxon>Thermoflexibacteraceae</taxon>
        <taxon>Thermoflexibacter</taxon>
    </lineage>
</organism>
<dbReference type="STRING" id="1003.SAMN04488541_10069"/>
<dbReference type="OrthoDB" id="5522619at2"/>
<keyword evidence="3" id="KW-1185">Reference proteome</keyword>
<dbReference type="PROSITE" id="PS51257">
    <property type="entry name" value="PROKAR_LIPOPROTEIN"/>
    <property type="match status" value="1"/>
</dbReference>
<evidence type="ECO:0000313" key="3">
    <source>
        <dbReference type="Proteomes" id="UP000199513"/>
    </source>
</evidence>
<gene>
    <name evidence="2" type="ORF">SAMN04488541_10069</name>
</gene>
<dbReference type="RefSeq" id="WP_091540812.1">
    <property type="nucleotide sequence ID" value="NZ_FONY01000006.1"/>
</dbReference>
<protein>
    <recommendedName>
        <fullName evidence="4">2-dehydro-3-deoxyphosphooctonate aldolase</fullName>
    </recommendedName>
</protein>
<dbReference type="AlphaFoldDB" id="A0A1I2D0S5"/>
<proteinExistence type="predicted"/>
<sequence length="154" mass="17003">MKNLLILIGLLILFGCASQKKGVASNRATGDTRTQEVEFLDENTYLLNEKSNDKSYGYDKSNPIKVGGAEEGSGPRNERRFLNALLGPNGEEMIYYRAGNCCAFSTPNGTFDNMGLLDRYRVSWEGASDTLDIYINMYGKGDLKIPVGLTAKKK</sequence>
<evidence type="ECO:0008006" key="4">
    <source>
        <dbReference type="Google" id="ProtNLM"/>
    </source>
</evidence>
<evidence type="ECO:0000313" key="2">
    <source>
        <dbReference type="EMBL" id="SFE74092.1"/>
    </source>
</evidence>
<dbReference type="EMBL" id="FONY01000006">
    <property type="protein sequence ID" value="SFE74092.1"/>
    <property type="molecule type" value="Genomic_DNA"/>
</dbReference>
<dbReference type="Proteomes" id="UP000199513">
    <property type="component" value="Unassembled WGS sequence"/>
</dbReference>
<evidence type="ECO:0000256" key="1">
    <source>
        <dbReference type="SAM" id="MobiDB-lite"/>
    </source>
</evidence>
<reference evidence="2 3" key="1">
    <citation type="submission" date="2016-10" db="EMBL/GenBank/DDBJ databases">
        <authorList>
            <person name="de Groot N.N."/>
        </authorList>
    </citation>
    <scope>NUCLEOTIDE SEQUENCE [LARGE SCALE GENOMIC DNA]</scope>
    <source>
        <strain>GEY</strain>
        <strain evidence="3">DSM 9560</strain>
    </source>
</reference>
<feature type="region of interest" description="Disordered" evidence="1">
    <location>
        <begin position="54"/>
        <end position="75"/>
    </location>
</feature>
<accession>A0A1I2D0S5</accession>
<name>A0A1I2D0S5_9BACT</name>